<keyword evidence="6 8" id="KW-1133">Transmembrane helix</keyword>
<dbReference type="NCBIfam" id="TIGR01695">
    <property type="entry name" value="murJ_mviN"/>
    <property type="match status" value="1"/>
</dbReference>
<feature type="transmembrane region" description="Helical" evidence="8">
    <location>
        <begin position="197"/>
        <end position="220"/>
    </location>
</feature>
<dbReference type="Pfam" id="PF03023">
    <property type="entry name" value="MurJ"/>
    <property type="match status" value="1"/>
</dbReference>
<feature type="transmembrane region" description="Helical" evidence="8">
    <location>
        <begin position="60"/>
        <end position="81"/>
    </location>
</feature>
<dbReference type="HAMAP" id="MF_02078">
    <property type="entry name" value="MurJ_MviN"/>
    <property type="match status" value="1"/>
</dbReference>
<dbReference type="InterPro" id="IPR004268">
    <property type="entry name" value="MurJ"/>
</dbReference>
<dbReference type="PANTHER" id="PTHR47019:SF1">
    <property type="entry name" value="LIPID II FLIPPASE MURJ"/>
    <property type="match status" value="1"/>
</dbReference>
<dbReference type="GO" id="GO:0015648">
    <property type="term" value="F:lipid-linked peptidoglycan transporter activity"/>
    <property type="evidence" value="ECO:0007669"/>
    <property type="project" value="UniProtKB-UniRule"/>
</dbReference>
<dbReference type="PRINTS" id="PR01806">
    <property type="entry name" value="VIRFACTRMVIN"/>
</dbReference>
<dbReference type="GO" id="GO:0008360">
    <property type="term" value="P:regulation of cell shape"/>
    <property type="evidence" value="ECO:0007669"/>
    <property type="project" value="UniProtKB-KW"/>
</dbReference>
<comment type="subcellular location">
    <subcellularLocation>
        <location evidence="1 8">Cell membrane</location>
        <topology evidence="1 8">Multi-pass membrane protein</topology>
    </subcellularLocation>
</comment>
<dbReference type="InterPro" id="IPR051050">
    <property type="entry name" value="Lipid_II_flippase_MurJ/MviN"/>
</dbReference>
<evidence type="ECO:0000313" key="9">
    <source>
        <dbReference type="EMBL" id="OGM27677.1"/>
    </source>
</evidence>
<keyword evidence="3 8" id="KW-0812">Transmembrane</keyword>
<dbReference type="GO" id="GO:0009252">
    <property type="term" value="P:peptidoglycan biosynthetic process"/>
    <property type="evidence" value="ECO:0007669"/>
    <property type="project" value="UniProtKB-UniRule"/>
</dbReference>
<feature type="transmembrane region" description="Helical" evidence="8">
    <location>
        <begin position="20"/>
        <end position="40"/>
    </location>
</feature>
<comment type="pathway">
    <text evidence="8">Cell wall biogenesis; peptidoglycan biosynthesis.</text>
</comment>
<dbReference type="PANTHER" id="PTHR47019">
    <property type="entry name" value="LIPID II FLIPPASE MURJ"/>
    <property type="match status" value="1"/>
</dbReference>
<dbReference type="UniPathway" id="UPA00219"/>
<feature type="transmembrane region" description="Helical" evidence="8">
    <location>
        <begin position="140"/>
        <end position="163"/>
    </location>
</feature>
<evidence type="ECO:0000256" key="5">
    <source>
        <dbReference type="ARBA" id="ARBA00022984"/>
    </source>
</evidence>
<accession>A0A1F7YK79</accession>
<keyword evidence="8" id="KW-0961">Cell wall biogenesis/degradation</keyword>
<keyword evidence="8" id="KW-0813">Transport</keyword>
<feature type="transmembrane region" description="Helical" evidence="8">
    <location>
        <begin position="390"/>
        <end position="409"/>
    </location>
</feature>
<dbReference type="GO" id="GO:0005886">
    <property type="term" value="C:plasma membrane"/>
    <property type="evidence" value="ECO:0007669"/>
    <property type="project" value="UniProtKB-SubCell"/>
</dbReference>
<comment type="caution">
    <text evidence="9">The sequence shown here is derived from an EMBL/GenBank/DDBJ whole genome shotgun (WGS) entry which is preliminary data.</text>
</comment>
<feature type="transmembrane region" description="Helical" evidence="8">
    <location>
        <begin position="314"/>
        <end position="338"/>
    </location>
</feature>
<evidence type="ECO:0000256" key="4">
    <source>
        <dbReference type="ARBA" id="ARBA00022960"/>
    </source>
</evidence>
<feature type="transmembrane region" description="Helical" evidence="8">
    <location>
        <begin position="358"/>
        <end position="378"/>
    </location>
</feature>
<feature type="transmembrane region" description="Helical" evidence="8">
    <location>
        <begin position="415"/>
        <end position="439"/>
    </location>
</feature>
<evidence type="ECO:0000256" key="7">
    <source>
        <dbReference type="ARBA" id="ARBA00023136"/>
    </source>
</evidence>
<keyword evidence="4 8" id="KW-0133">Cell shape</keyword>
<evidence type="ECO:0000256" key="1">
    <source>
        <dbReference type="ARBA" id="ARBA00004651"/>
    </source>
</evidence>
<name>A0A1F7YK79_9BACT</name>
<feature type="transmembrane region" description="Helical" evidence="8">
    <location>
        <begin position="170"/>
        <end position="191"/>
    </location>
</feature>
<dbReference type="AlphaFoldDB" id="A0A1F7YK79"/>
<sequence>MVRKIITKSKNFLTGPQNSILTAATVIMLMIVLSRILGLVRQRVLAHFFAPDELSLFFAAFRLPDLVFEVLVFGTFSSAFIPVFTKSLKKGKEEAWDTAGRVVNIGLIIFAFFALFIGSQAEGLYKIMAPGFTSQDIVKIASLAKILFAAQAFFIVSYVLTGVLESLKRFLIPALAPIFYNLGIILGTVFLAPSMGLTAPAVGVVIGAIAHFSIQFPVAVKLGFRFVSHFKPNEEVKKIAKLSLPRFVDLSFEQIAKTSELYLASLLSTASYTYFTLANSLQLLPIGLFGTSIAKAALPTLARQENSPQEFKKTLLSTFYQIVFLVMPLAAIIIVLRIPLIRLAFGTRIFGWEATVQTGMVLSAFGFGIVFQSVAALLERSFYALHDTKTPVIISLISLSLNIIGNFVFVKAFHLPVWALAASFSVGVGIQTFILFYLLNKRLRNGSMIRSLLPVLKSIFSATISGAVMYFVLKFFDRSVWVKRLSFLSNVDVVRNIHFEKFVLDTRYTVNLAILTFLVSTIGIGVYLIISLILKSKELKVFLGLLKRLVLKEKSILVTDELDPEN</sequence>
<dbReference type="GO" id="GO:0034204">
    <property type="term" value="P:lipid translocation"/>
    <property type="evidence" value="ECO:0007669"/>
    <property type="project" value="TreeGrafter"/>
</dbReference>
<evidence type="ECO:0000256" key="8">
    <source>
        <dbReference type="HAMAP-Rule" id="MF_02078"/>
    </source>
</evidence>
<feature type="transmembrane region" description="Helical" evidence="8">
    <location>
        <begin position="512"/>
        <end position="534"/>
    </location>
</feature>
<keyword evidence="2 8" id="KW-1003">Cell membrane</keyword>
<comment type="function">
    <text evidence="8">Involved in peptidoglycan biosynthesis. Transports lipid-linked peptidoglycan precursors from the inner to the outer leaflet of the cytoplasmic membrane.</text>
</comment>
<dbReference type="CDD" id="cd13123">
    <property type="entry name" value="MATE_MurJ_like"/>
    <property type="match status" value="1"/>
</dbReference>
<evidence type="ECO:0000313" key="10">
    <source>
        <dbReference type="Proteomes" id="UP000178851"/>
    </source>
</evidence>
<protein>
    <recommendedName>
        <fullName evidence="8">Probable lipid II flippase MurJ</fullName>
    </recommendedName>
</protein>
<comment type="similarity">
    <text evidence="8">Belongs to the MurJ/MviN family.</text>
</comment>
<feature type="transmembrane region" description="Helical" evidence="8">
    <location>
        <begin position="451"/>
        <end position="473"/>
    </location>
</feature>
<dbReference type="EMBL" id="MGGI01000003">
    <property type="protein sequence ID" value="OGM27677.1"/>
    <property type="molecule type" value="Genomic_DNA"/>
</dbReference>
<feature type="transmembrane region" description="Helical" evidence="8">
    <location>
        <begin position="102"/>
        <end position="120"/>
    </location>
</feature>
<evidence type="ECO:0000256" key="3">
    <source>
        <dbReference type="ARBA" id="ARBA00022692"/>
    </source>
</evidence>
<organism evidence="9 10">
    <name type="scientific">Candidatus Woesebacteria bacterium RIFCSPHIGHO2_01_FULL_39_28</name>
    <dbReference type="NCBI Taxonomy" id="1802496"/>
    <lineage>
        <taxon>Bacteria</taxon>
        <taxon>Candidatus Woeseibacteriota</taxon>
    </lineage>
</organism>
<keyword evidence="7 8" id="KW-0472">Membrane</keyword>
<evidence type="ECO:0000256" key="2">
    <source>
        <dbReference type="ARBA" id="ARBA00022475"/>
    </source>
</evidence>
<dbReference type="GO" id="GO:0071555">
    <property type="term" value="P:cell wall organization"/>
    <property type="evidence" value="ECO:0007669"/>
    <property type="project" value="UniProtKB-KW"/>
</dbReference>
<proteinExistence type="inferred from homology"/>
<reference evidence="9 10" key="1">
    <citation type="journal article" date="2016" name="Nat. Commun.">
        <title>Thousands of microbial genomes shed light on interconnected biogeochemical processes in an aquifer system.</title>
        <authorList>
            <person name="Anantharaman K."/>
            <person name="Brown C.T."/>
            <person name="Hug L.A."/>
            <person name="Sharon I."/>
            <person name="Castelle C.J."/>
            <person name="Probst A.J."/>
            <person name="Thomas B.C."/>
            <person name="Singh A."/>
            <person name="Wilkins M.J."/>
            <person name="Karaoz U."/>
            <person name="Brodie E.L."/>
            <person name="Williams K.H."/>
            <person name="Hubbard S.S."/>
            <person name="Banfield J.F."/>
        </authorList>
    </citation>
    <scope>NUCLEOTIDE SEQUENCE [LARGE SCALE GENOMIC DNA]</scope>
</reference>
<evidence type="ECO:0000256" key="6">
    <source>
        <dbReference type="ARBA" id="ARBA00022989"/>
    </source>
</evidence>
<dbReference type="Proteomes" id="UP000178851">
    <property type="component" value="Unassembled WGS sequence"/>
</dbReference>
<keyword evidence="5 8" id="KW-0573">Peptidoglycan synthesis</keyword>
<gene>
    <name evidence="8" type="primary">murJ</name>
    <name evidence="9" type="ORF">A2627_04530</name>
</gene>